<gene>
    <name evidence="1" type="ordered locus">MROS_0649</name>
</gene>
<dbReference type="KEGG" id="mro:MROS_0649"/>
<dbReference type="Proteomes" id="UP000009011">
    <property type="component" value="Chromosome"/>
</dbReference>
<dbReference type="AlphaFoldDB" id="I6YTP9"/>
<name>I6YTP9_MELRP</name>
<evidence type="ECO:0000313" key="2">
    <source>
        <dbReference type="Proteomes" id="UP000009011"/>
    </source>
</evidence>
<accession>I6YTP9</accession>
<proteinExistence type="predicted"/>
<reference evidence="1 2" key="1">
    <citation type="journal article" date="2013" name="PLoS ONE">
        <title>Genomic analysis of Melioribacter roseus, facultatively anaerobic organotrophic bacterium representing a novel deep lineage within Bacteriodetes/Chlorobi group.</title>
        <authorList>
            <person name="Kadnikov V.V."/>
            <person name="Mardanov A.V."/>
            <person name="Podosokorskaya O.A."/>
            <person name="Gavrilov S.N."/>
            <person name="Kublanov I.V."/>
            <person name="Beletsky A.V."/>
            <person name="Bonch-Osmolovskaya E.A."/>
            <person name="Ravin N.V."/>
        </authorList>
    </citation>
    <scope>NUCLEOTIDE SEQUENCE [LARGE SCALE GENOMIC DNA]</scope>
    <source>
        <strain evidence="2">JCM 17771 / P3M-2</strain>
    </source>
</reference>
<protein>
    <submittedName>
        <fullName evidence="1">Uncharacterized protein</fullName>
    </submittedName>
</protein>
<keyword evidence="2" id="KW-1185">Reference proteome</keyword>
<dbReference type="RefSeq" id="WP_014855329.1">
    <property type="nucleotide sequence ID" value="NC_018178.1"/>
</dbReference>
<dbReference type="EMBL" id="CP003557">
    <property type="protein sequence ID" value="AFN73892.1"/>
    <property type="molecule type" value="Genomic_DNA"/>
</dbReference>
<dbReference type="HOGENOM" id="CLU_2167982_0_0_10"/>
<evidence type="ECO:0000313" key="1">
    <source>
        <dbReference type="EMBL" id="AFN73892.1"/>
    </source>
</evidence>
<sequence length="110" mass="12573">MYLFGLGLRREMDTVKTVSFFLEMEMGVSYITYNKYENEILAFEGYPVYVAAINGREVTEYTFLTGFGAGIVQHMKGNLALIVEFKLNVFRLNGEAITNYMIMSGFSFDL</sequence>
<organism evidence="1 2">
    <name type="scientific">Melioribacter roseus (strain DSM 23840 / JCM 17771 / VKM B-2668 / P3M-2)</name>
    <dbReference type="NCBI Taxonomy" id="1191523"/>
    <lineage>
        <taxon>Bacteria</taxon>
        <taxon>Pseudomonadati</taxon>
        <taxon>Ignavibacteriota</taxon>
        <taxon>Ignavibacteria</taxon>
        <taxon>Ignavibacteriales</taxon>
        <taxon>Melioribacteraceae</taxon>
        <taxon>Melioribacter</taxon>
    </lineage>
</organism>